<accession>A0A9N9PY49</accession>
<protein>
    <submittedName>
        <fullName evidence="1">Uncharacterized protein</fullName>
    </submittedName>
</protein>
<name>A0A9N9PY49_9HELO</name>
<evidence type="ECO:0000313" key="2">
    <source>
        <dbReference type="Proteomes" id="UP000696280"/>
    </source>
</evidence>
<sequence>MRKDFHCKAIIDFVTDEYAFNKRFDRNMDLFQKLSKVRVCTTVRELNEQFPGDRLRSAGPHEGMTLKYSQRTSELLNDSKTNSQWCETIVGNAVSTEVTRMNL</sequence>
<organism evidence="1 2">
    <name type="scientific">Hymenoscyphus fraxineus</name>
    <dbReference type="NCBI Taxonomy" id="746836"/>
    <lineage>
        <taxon>Eukaryota</taxon>
        <taxon>Fungi</taxon>
        <taxon>Dikarya</taxon>
        <taxon>Ascomycota</taxon>
        <taxon>Pezizomycotina</taxon>
        <taxon>Leotiomycetes</taxon>
        <taxon>Helotiales</taxon>
        <taxon>Helotiaceae</taxon>
        <taxon>Hymenoscyphus</taxon>
    </lineage>
</organism>
<keyword evidence="2" id="KW-1185">Reference proteome</keyword>
<dbReference type="EMBL" id="CAJVRL010000081">
    <property type="protein sequence ID" value="CAG8958327.1"/>
    <property type="molecule type" value="Genomic_DNA"/>
</dbReference>
<dbReference type="Proteomes" id="UP000696280">
    <property type="component" value="Unassembled WGS sequence"/>
</dbReference>
<dbReference type="AlphaFoldDB" id="A0A9N9PY49"/>
<evidence type="ECO:0000313" key="1">
    <source>
        <dbReference type="EMBL" id="CAG8958327.1"/>
    </source>
</evidence>
<gene>
    <name evidence="1" type="ORF">HYFRA_00000683</name>
</gene>
<proteinExistence type="predicted"/>
<reference evidence="1" key="1">
    <citation type="submission" date="2021-07" db="EMBL/GenBank/DDBJ databases">
        <authorList>
            <person name="Durling M."/>
        </authorList>
    </citation>
    <scope>NUCLEOTIDE SEQUENCE</scope>
</reference>
<comment type="caution">
    <text evidence="1">The sequence shown here is derived from an EMBL/GenBank/DDBJ whole genome shotgun (WGS) entry which is preliminary data.</text>
</comment>